<dbReference type="Gene3D" id="3.20.20.190">
    <property type="entry name" value="Phosphatidylinositol (PI) phosphodiesterase"/>
    <property type="match status" value="1"/>
</dbReference>
<dbReference type="CDD" id="cd08582">
    <property type="entry name" value="GDPD_like_2"/>
    <property type="match status" value="1"/>
</dbReference>
<feature type="domain" description="GP-PDE" evidence="1">
    <location>
        <begin position="1"/>
        <end position="249"/>
    </location>
</feature>
<evidence type="ECO:0000313" key="3">
    <source>
        <dbReference type="Proteomes" id="UP001430306"/>
    </source>
</evidence>
<dbReference type="InterPro" id="IPR017946">
    <property type="entry name" value="PLC-like_Pdiesterase_TIM-brl"/>
</dbReference>
<reference evidence="2" key="1">
    <citation type="submission" date="2021-11" db="EMBL/GenBank/DDBJ databases">
        <title>Genome sequence.</title>
        <authorList>
            <person name="Sun Q."/>
        </authorList>
    </citation>
    <scope>NUCLEOTIDE SEQUENCE</scope>
    <source>
        <strain evidence="2">JC740</strain>
    </source>
</reference>
<proteinExistence type="predicted"/>
<dbReference type="EMBL" id="JAJKFW010000062">
    <property type="protein sequence ID" value="MCC9644935.1"/>
    <property type="molecule type" value="Genomic_DNA"/>
</dbReference>
<keyword evidence="3" id="KW-1185">Reference proteome</keyword>
<evidence type="ECO:0000313" key="2">
    <source>
        <dbReference type="EMBL" id="MCC9644935.1"/>
    </source>
</evidence>
<organism evidence="2 3">
    <name type="scientific">Rhodopirellula halodulae</name>
    <dbReference type="NCBI Taxonomy" id="2894198"/>
    <lineage>
        <taxon>Bacteria</taxon>
        <taxon>Pseudomonadati</taxon>
        <taxon>Planctomycetota</taxon>
        <taxon>Planctomycetia</taxon>
        <taxon>Pirellulales</taxon>
        <taxon>Pirellulaceae</taxon>
        <taxon>Rhodopirellula</taxon>
    </lineage>
</organism>
<protein>
    <submittedName>
        <fullName evidence="2">Glycerophosphodiester phosphodiesterase</fullName>
    </submittedName>
</protein>
<dbReference type="PANTHER" id="PTHR46211:SF1">
    <property type="entry name" value="GLYCEROPHOSPHODIESTER PHOSPHODIESTERASE, CYTOPLASMIC"/>
    <property type="match status" value="1"/>
</dbReference>
<gene>
    <name evidence="2" type="ORF">LOC71_21880</name>
</gene>
<dbReference type="PROSITE" id="PS51704">
    <property type="entry name" value="GP_PDE"/>
    <property type="match status" value="1"/>
</dbReference>
<dbReference type="Proteomes" id="UP001430306">
    <property type="component" value="Unassembled WGS sequence"/>
</dbReference>
<evidence type="ECO:0000259" key="1">
    <source>
        <dbReference type="PROSITE" id="PS51704"/>
    </source>
</evidence>
<dbReference type="PANTHER" id="PTHR46211">
    <property type="entry name" value="GLYCEROPHOSPHORYL DIESTER PHOSPHODIESTERASE"/>
    <property type="match status" value="1"/>
</dbReference>
<dbReference type="RefSeq" id="WP_230276598.1">
    <property type="nucleotide sequence ID" value="NZ_JAJKFW010000062.1"/>
</dbReference>
<dbReference type="InterPro" id="IPR030395">
    <property type="entry name" value="GP_PDE_dom"/>
</dbReference>
<name>A0ABS8NMZ9_9BACT</name>
<comment type="caution">
    <text evidence="2">The sequence shown here is derived from an EMBL/GenBank/DDBJ whole genome shotgun (WGS) entry which is preliminary data.</text>
</comment>
<dbReference type="SUPFAM" id="SSF51695">
    <property type="entry name" value="PLC-like phosphodiesterases"/>
    <property type="match status" value="1"/>
</dbReference>
<accession>A0ABS8NMZ9</accession>
<dbReference type="Pfam" id="PF03009">
    <property type="entry name" value="GDPD"/>
    <property type="match status" value="1"/>
</dbReference>
<sequence length="251" mass="27647">MIVAHRGSSYSAPENTISAFNLAWEQGADAVEGDFYLSADGEIVCLHDKTTSRTAPGSPSLKVSDATLEQLRKLDVGSWKHERYAGEKIPTLTEVLATVPEGKGIFVEIKCGPEILPALQEQLAKSSLKPEQITIICFNEEVVRQAREMMPYDANWLTSYKKQLTGGYRPSQKSVIESLKSTNASGFGTQVKPELLSSFMTQDFCDAIRESGCGMHGWTINDPDVAKQLVDRGFLSITTDRPKLIRESLSN</sequence>